<dbReference type="Proteomes" id="UP001465668">
    <property type="component" value="Unassembled WGS sequence"/>
</dbReference>
<protein>
    <submittedName>
        <fullName evidence="2">Uncharacterized protein</fullName>
    </submittedName>
</protein>
<organism evidence="2 3">
    <name type="scientific">Seiridium cardinale</name>
    <dbReference type="NCBI Taxonomy" id="138064"/>
    <lineage>
        <taxon>Eukaryota</taxon>
        <taxon>Fungi</taxon>
        <taxon>Dikarya</taxon>
        <taxon>Ascomycota</taxon>
        <taxon>Pezizomycotina</taxon>
        <taxon>Sordariomycetes</taxon>
        <taxon>Xylariomycetidae</taxon>
        <taxon>Amphisphaeriales</taxon>
        <taxon>Sporocadaceae</taxon>
        <taxon>Seiridium</taxon>
    </lineage>
</organism>
<sequence length="431" mass="47992">MPDDQNSNNPFVRFKKEIDSQLSQLWHGDRRDVNSAGSPGGSDTLWYPSASDKSSMVSSNSDPDETLLTQEGIAERLRHQSISSWLRFSSYSPENLQFIPQPVPKDTTSFSQRHFTFHDAFEDLLLVRSGQPLRDIEQASSEGRTQIGPFLSFFIQTFSTPAWRASLEERGLWNMYFPHPAFQQEAKSILQNVAALQKLGTSGERPDTMVKYHIRQAARCEEEVKMTSILGHLASLGPAALFGFGIEGSGEVLRELSEVHSPWLRKLGLQEPEDKAIENVPSREPDTLEEMYQALHSHFAEGSVRSLPFWGNMPISSHGPGIKHATDKGATEQGIENVTEMNTFTSSDGSKTVTKIERRSCNGITQVSITTEKHDSEGRVLERSVTNHHSLSSGGTEPEHAQTREDETQSGIESGDSTPAGSNGWFWTKRD</sequence>
<evidence type="ECO:0000313" key="3">
    <source>
        <dbReference type="Proteomes" id="UP001465668"/>
    </source>
</evidence>
<feature type="region of interest" description="Disordered" evidence="1">
    <location>
        <begin position="371"/>
        <end position="431"/>
    </location>
</feature>
<proteinExistence type="predicted"/>
<feature type="region of interest" description="Disordered" evidence="1">
    <location>
        <begin position="25"/>
        <end position="65"/>
    </location>
</feature>
<feature type="compositionally biased region" description="Low complexity" evidence="1">
    <location>
        <begin position="49"/>
        <end position="61"/>
    </location>
</feature>
<gene>
    <name evidence="2" type="ORF">SCAR479_00101</name>
</gene>
<feature type="compositionally biased region" description="Basic and acidic residues" evidence="1">
    <location>
        <begin position="397"/>
        <end position="407"/>
    </location>
</feature>
<name>A0ABR2Y8U6_9PEZI</name>
<reference evidence="2 3" key="1">
    <citation type="submission" date="2024-02" db="EMBL/GenBank/DDBJ databases">
        <title>First draft genome assembly of two strains of Seiridium cardinale.</title>
        <authorList>
            <person name="Emiliani G."/>
            <person name="Scali E."/>
        </authorList>
    </citation>
    <scope>NUCLEOTIDE SEQUENCE [LARGE SCALE GENOMIC DNA]</scope>
    <source>
        <strain evidence="2 3">BM-138-000479</strain>
    </source>
</reference>
<evidence type="ECO:0000313" key="2">
    <source>
        <dbReference type="EMBL" id="KAK9783542.1"/>
    </source>
</evidence>
<comment type="caution">
    <text evidence="2">The sequence shown here is derived from an EMBL/GenBank/DDBJ whole genome shotgun (WGS) entry which is preliminary data.</text>
</comment>
<dbReference type="EMBL" id="JARVKM010000001">
    <property type="protein sequence ID" value="KAK9783542.1"/>
    <property type="molecule type" value="Genomic_DNA"/>
</dbReference>
<evidence type="ECO:0000256" key="1">
    <source>
        <dbReference type="SAM" id="MobiDB-lite"/>
    </source>
</evidence>
<feature type="compositionally biased region" description="Polar residues" evidence="1">
    <location>
        <begin position="409"/>
        <end position="421"/>
    </location>
</feature>
<accession>A0ABR2Y8U6</accession>
<keyword evidence="3" id="KW-1185">Reference proteome</keyword>
<feature type="compositionally biased region" description="Basic and acidic residues" evidence="1">
    <location>
        <begin position="371"/>
        <end position="382"/>
    </location>
</feature>